<evidence type="ECO:0000256" key="7">
    <source>
        <dbReference type="ARBA" id="ARBA00022840"/>
    </source>
</evidence>
<dbReference type="PANTHER" id="PTHR24421">
    <property type="entry name" value="NITRATE/NITRITE SENSOR PROTEIN NARX-RELATED"/>
    <property type="match status" value="1"/>
</dbReference>
<dbReference type="Gene3D" id="1.20.5.1930">
    <property type="match status" value="1"/>
</dbReference>
<comment type="catalytic activity">
    <reaction evidence="1">
        <text>ATP + protein L-histidine = ADP + protein N-phospho-L-histidine.</text>
        <dbReference type="EC" id="2.7.13.3"/>
    </reaction>
</comment>
<keyword evidence="3" id="KW-0597">Phosphoprotein</keyword>
<keyword evidence="9" id="KW-1133">Transmembrane helix</keyword>
<dbReference type="Proteomes" id="UP001500731">
    <property type="component" value="Unassembled WGS sequence"/>
</dbReference>
<dbReference type="GO" id="GO:0016301">
    <property type="term" value="F:kinase activity"/>
    <property type="evidence" value="ECO:0007669"/>
    <property type="project" value="UniProtKB-KW"/>
</dbReference>
<evidence type="ECO:0000256" key="8">
    <source>
        <dbReference type="ARBA" id="ARBA00023012"/>
    </source>
</evidence>
<accession>A0ABP8P901</accession>
<dbReference type="RefSeq" id="WP_345185368.1">
    <property type="nucleotide sequence ID" value="NZ_BAABGP010000008.1"/>
</dbReference>
<evidence type="ECO:0000313" key="11">
    <source>
        <dbReference type="EMBL" id="GAA4482431.1"/>
    </source>
</evidence>
<dbReference type="InterPro" id="IPR050482">
    <property type="entry name" value="Sensor_HK_TwoCompSys"/>
</dbReference>
<feature type="transmembrane region" description="Helical" evidence="9">
    <location>
        <begin position="164"/>
        <end position="187"/>
    </location>
</feature>
<keyword evidence="5" id="KW-0547">Nucleotide-binding</keyword>
<gene>
    <name evidence="11" type="ORF">GCM10023171_12410</name>
</gene>
<feature type="transmembrane region" description="Helical" evidence="9">
    <location>
        <begin position="27"/>
        <end position="47"/>
    </location>
</feature>
<dbReference type="InterPro" id="IPR036890">
    <property type="entry name" value="HATPase_C_sf"/>
</dbReference>
<evidence type="ECO:0000256" key="2">
    <source>
        <dbReference type="ARBA" id="ARBA00012438"/>
    </source>
</evidence>
<keyword evidence="4" id="KW-0808">Transferase</keyword>
<evidence type="ECO:0000256" key="5">
    <source>
        <dbReference type="ARBA" id="ARBA00022741"/>
    </source>
</evidence>
<keyword evidence="7" id="KW-0067">ATP-binding</keyword>
<organism evidence="11 12">
    <name type="scientific">Microbacterium panaciterrae</name>
    <dbReference type="NCBI Taxonomy" id="985759"/>
    <lineage>
        <taxon>Bacteria</taxon>
        <taxon>Bacillati</taxon>
        <taxon>Actinomycetota</taxon>
        <taxon>Actinomycetes</taxon>
        <taxon>Micrococcales</taxon>
        <taxon>Microbacteriaceae</taxon>
        <taxon>Microbacterium</taxon>
    </lineage>
</organism>
<dbReference type="Gene3D" id="3.30.565.10">
    <property type="entry name" value="Histidine kinase-like ATPase, C-terminal domain"/>
    <property type="match status" value="1"/>
</dbReference>
<evidence type="ECO:0000256" key="1">
    <source>
        <dbReference type="ARBA" id="ARBA00000085"/>
    </source>
</evidence>
<evidence type="ECO:0000259" key="10">
    <source>
        <dbReference type="Pfam" id="PF07730"/>
    </source>
</evidence>
<keyword evidence="9" id="KW-0812">Transmembrane</keyword>
<feature type="transmembrane region" description="Helical" evidence="9">
    <location>
        <begin position="124"/>
        <end position="144"/>
    </location>
</feature>
<evidence type="ECO:0000256" key="3">
    <source>
        <dbReference type="ARBA" id="ARBA00022553"/>
    </source>
</evidence>
<dbReference type="InterPro" id="IPR011712">
    <property type="entry name" value="Sig_transdc_His_kin_sub3_dim/P"/>
</dbReference>
<reference evidence="12" key="1">
    <citation type="journal article" date="2019" name="Int. J. Syst. Evol. Microbiol.">
        <title>The Global Catalogue of Microorganisms (GCM) 10K type strain sequencing project: providing services to taxonomists for standard genome sequencing and annotation.</title>
        <authorList>
            <consortium name="The Broad Institute Genomics Platform"/>
            <consortium name="The Broad Institute Genome Sequencing Center for Infectious Disease"/>
            <person name="Wu L."/>
            <person name="Ma J."/>
        </authorList>
    </citation>
    <scope>NUCLEOTIDE SEQUENCE [LARGE SCALE GENOMIC DNA]</scope>
    <source>
        <strain evidence="12">JCM 17839</strain>
    </source>
</reference>
<dbReference type="Pfam" id="PF07730">
    <property type="entry name" value="HisKA_3"/>
    <property type="match status" value="1"/>
</dbReference>
<feature type="transmembrane region" description="Helical" evidence="9">
    <location>
        <begin position="87"/>
        <end position="112"/>
    </location>
</feature>
<keyword evidence="8" id="KW-0902">Two-component regulatory system</keyword>
<keyword evidence="6 11" id="KW-0418">Kinase</keyword>
<keyword evidence="12" id="KW-1185">Reference proteome</keyword>
<dbReference type="EMBL" id="BAABGP010000008">
    <property type="protein sequence ID" value="GAA4482431.1"/>
    <property type="molecule type" value="Genomic_DNA"/>
</dbReference>
<evidence type="ECO:0000256" key="9">
    <source>
        <dbReference type="SAM" id="Phobius"/>
    </source>
</evidence>
<dbReference type="SUPFAM" id="SSF55874">
    <property type="entry name" value="ATPase domain of HSP90 chaperone/DNA topoisomerase II/histidine kinase"/>
    <property type="match status" value="1"/>
</dbReference>
<evidence type="ECO:0000256" key="4">
    <source>
        <dbReference type="ARBA" id="ARBA00022679"/>
    </source>
</evidence>
<sequence length="421" mass="44237">MTAPPPRPSSWATLPAAAPVRRAHRGWARSGDITLAVLCALLAISAGGQHGGSQSLLPAPLATFAMVGVFPMIAVSVLIVWRHRWPIALSIAAICLTLVVPTTLLPVLILVAATSAVTIGWTRWAFILGTYAAAVSSLAWDVFARTSLLSAFVNSPAAGTPARLGLLWAVPVVAAMLVAPFVAYGIARRLRIERDTAQHGTAAATRNVAALERTVEVERQRQEIARELHDTLAARLSQISLHAGALELSAAGDERTATAARAVRESAQSSMDDLHQVVRALRHPESATSTNTGLSDLAGLVDDVLRDGTDIRAQLLITDPSSCDPRVAHSSYRLVQEAVSNARHHTPGASIFLDLRGGPQTGLTISVTSWLVPGGHALHLGGGHGLAGMSERVGLVGGRFQAGATAESAFAVLAWLPWSPR</sequence>
<protein>
    <recommendedName>
        <fullName evidence="2">histidine kinase</fullName>
        <ecNumber evidence="2">2.7.13.3</ecNumber>
    </recommendedName>
</protein>
<proteinExistence type="predicted"/>
<dbReference type="PANTHER" id="PTHR24421:SF10">
    <property type="entry name" value="NITRATE_NITRITE SENSOR PROTEIN NARQ"/>
    <property type="match status" value="1"/>
</dbReference>
<dbReference type="EC" id="2.7.13.3" evidence="2"/>
<keyword evidence="9" id="KW-0472">Membrane</keyword>
<feature type="domain" description="Signal transduction histidine kinase subgroup 3 dimerisation and phosphoacceptor" evidence="10">
    <location>
        <begin position="221"/>
        <end position="284"/>
    </location>
</feature>
<evidence type="ECO:0000313" key="12">
    <source>
        <dbReference type="Proteomes" id="UP001500731"/>
    </source>
</evidence>
<feature type="transmembrane region" description="Helical" evidence="9">
    <location>
        <begin position="59"/>
        <end position="81"/>
    </location>
</feature>
<name>A0ABP8P901_9MICO</name>
<evidence type="ECO:0000256" key="6">
    <source>
        <dbReference type="ARBA" id="ARBA00022777"/>
    </source>
</evidence>
<comment type="caution">
    <text evidence="11">The sequence shown here is derived from an EMBL/GenBank/DDBJ whole genome shotgun (WGS) entry which is preliminary data.</text>
</comment>